<comment type="subcellular location">
    <subcellularLocation>
        <location evidence="1">Mitochondrion</location>
    </subcellularLocation>
</comment>
<organism evidence="13 14">
    <name type="scientific">Geranomyces variabilis</name>
    <dbReference type="NCBI Taxonomy" id="109894"/>
    <lineage>
        <taxon>Eukaryota</taxon>
        <taxon>Fungi</taxon>
        <taxon>Fungi incertae sedis</taxon>
        <taxon>Chytridiomycota</taxon>
        <taxon>Chytridiomycota incertae sedis</taxon>
        <taxon>Chytridiomycetes</taxon>
        <taxon>Spizellomycetales</taxon>
        <taxon>Powellomycetaceae</taxon>
        <taxon>Geranomyces</taxon>
    </lineage>
</organism>
<evidence type="ECO:0000256" key="6">
    <source>
        <dbReference type="ARBA" id="ARBA00022496"/>
    </source>
</evidence>
<dbReference type="Gene3D" id="3.30.920.10">
    <property type="entry name" value="Frataxin/CyaY"/>
    <property type="match status" value="1"/>
</dbReference>
<dbReference type="GO" id="GO:0006826">
    <property type="term" value="P:iron ion transport"/>
    <property type="evidence" value="ECO:0007669"/>
    <property type="project" value="UniProtKB-KW"/>
</dbReference>
<evidence type="ECO:0000256" key="10">
    <source>
        <dbReference type="ARBA" id="ARBA00023065"/>
    </source>
</evidence>
<dbReference type="PANTHER" id="PTHR16821">
    <property type="entry name" value="FRATAXIN"/>
    <property type="match status" value="1"/>
</dbReference>
<evidence type="ECO:0000256" key="12">
    <source>
        <dbReference type="ARBA" id="ARBA00047990"/>
    </source>
</evidence>
<reference evidence="13" key="1">
    <citation type="submission" date="2020-05" db="EMBL/GenBank/DDBJ databases">
        <title>Phylogenomic resolution of chytrid fungi.</title>
        <authorList>
            <person name="Stajich J.E."/>
            <person name="Amses K."/>
            <person name="Simmons R."/>
            <person name="Seto K."/>
            <person name="Myers J."/>
            <person name="Bonds A."/>
            <person name="Quandt C.A."/>
            <person name="Barry K."/>
            <person name="Liu P."/>
            <person name="Grigoriev I."/>
            <person name="Longcore J.E."/>
            <person name="James T.Y."/>
        </authorList>
    </citation>
    <scope>NUCLEOTIDE SEQUENCE</scope>
    <source>
        <strain evidence="13">JEL0379</strain>
    </source>
</reference>
<evidence type="ECO:0000256" key="9">
    <source>
        <dbReference type="ARBA" id="ARBA00023004"/>
    </source>
</evidence>
<evidence type="ECO:0000313" key="14">
    <source>
        <dbReference type="Proteomes" id="UP001212152"/>
    </source>
</evidence>
<comment type="caution">
    <text evidence="13">The sequence shown here is derived from an EMBL/GenBank/DDBJ whole genome shotgun (WGS) entry which is preliminary data.</text>
</comment>
<dbReference type="PROSITE" id="PS50810">
    <property type="entry name" value="FRATAXIN_2"/>
    <property type="match status" value="1"/>
</dbReference>
<dbReference type="GO" id="GO:0006879">
    <property type="term" value="P:intracellular iron ion homeostasis"/>
    <property type="evidence" value="ECO:0007669"/>
    <property type="project" value="UniProtKB-KW"/>
</dbReference>
<comment type="catalytic activity">
    <reaction evidence="12">
        <text>4 Fe(2+) + O2 + 4 H(+) = 4 Fe(3+) + 2 H2O</text>
        <dbReference type="Rhea" id="RHEA:11148"/>
        <dbReference type="ChEBI" id="CHEBI:15377"/>
        <dbReference type="ChEBI" id="CHEBI:15378"/>
        <dbReference type="ChEBI" id="CHEBI:15379"/>
        <dbReference type="ChEBI" id="CHEBI:29033"/>
        <dbReference type="ChEBI" id="CHEBI:29034"/>
        <dbReference type="EC" id="1.16.3.1"/>
    </reaction>
</comment>
<dbReference type="NCBIfam" id="TIGR03422">
    <property type="entry name" value="mito_frataxin"/>
    <property type="match status" value="1"/>
</dbReference>
<name>A0AAD5TH67_9FUNG</name>
<dbReference type="SMART" id="SM01219">
    <property type="entry name" value="Frataxin_Cyay"/>
    <property type="match status" value="1"/>
</dbReference>
<keyword evidence="5" id="KW-0813">Transport</keyword>
<dbReference type="GO" id="GO:0034986">
    <property type="term" value="F:iron chaperone activity"/>
    <property type="evidence" value="ECO:0007669"/>
    <property type="project" value="TreeGrafter"/>
</dbReference>
<dbReference type="GO" id="GO:0016226">
    <property type="term" value="P:iron-sulfur cluster assembly"/>
    <property type="evidence" value="ECO:0007669"/>
    <property type="project" value="InterPro"/>
</dbReference>
<dbReference type="Proteomes" id="UP001212152">
    <property type="component" value="Unassembled WGS sequence"/>
</dbReference>
<evidence type="ECO:0000256" key="7">
    <source>
        <dbReference type="ARBA" id="ARBA00022946"/>
    </source>
</evidence>
<protein>
    <recommendedName>
        <fullName evidence="3">ferroxidase</fullName>
        <ecNumber evidence="3">1.16.3.1</ecNumber>
    </recommendedName>
</protein>
<dbReference type="InterPro" id="IPR017789">
    <property type="entry name" value="Frataxin"/>
</dbReference>
<dbReference type="InterPro" id="IPR002908">
    <property type="entry name" value="Frataxin/CyaY"/>
</dbReference>
<dbReference type="GO" id="GO:0005739">
    <property type="term" value="C:mitochondrion"/>
    <property type="evidence" value="ECO:0007669"/>
    <property type="project" value="UniProtKB-SubCell"/>
</dbReference>
<sequence>MMDHLVDVMEELGEQVDVAGFDVVYASGVLNVTLGSLGTYVVNKQPPNKQIWLSSPVSGPKRFDYAPDSETWICLRTDEDLPTLLATEFSQLLGRNVRL</sequence>
<keyword evidence="6" id="KW-0410">Iron transport</keyword>
<dbReference type="AlphaFoldDB" id="A0AAD5TH67"/>
<keyword evidence="11" id="KW-0496">Mitochondrion</keyword>
<evidence type="ECO:0000256" key="11">
    <source>
        <dbReference type="ARBA" id="ARBA00023128"/>
    </source>
</evidence>
<dbReference type="NCBIfam" id="TIGR03421">
    <property type="entry name" value="FeS_CyaY"/>
    <property type="match status" value="1"/>
</dbReference>
<accession>A0AAD5TH67</accession>
<dbReference type="SUPFAM" id="SSF55387">
    <property type="entry name" value="Frataxin/Nqo15-like"/>
    <property type="match status" value="1"/>
</dbReference>
<dbReference type="InterPro" id="IPR020895">
    <property type="entry name" value="Frataxin_CS"/>
</dbReference>
<dbReference type="GO" id="GO:0051537">
    <property type="term" value="F:2 iron, 2 sulfur cluster binding"/>
    <property type="evidence" value="ECO:0007669"/>
    <property type="project" value="TreeGrafter"/>
</dbReference>
<keyword evidence="8" id="KW-0560">Oxidoreductase</keyword>
<evidence type="ECO:0000256" key="1">
    <source>
        <dbReference type="ARBA" id="ARBA00004173"/>
    </source>
</evidence>
<evidence type="ECO:0000313" key="13">
    <source>
        <dbReference type="EMBL" id="KAJ3176400.1"/>
    </source>
</evidence>
<keyword evidence="9" id="KW-0408">Iron</keyword>
<dbReference type="GO" id="GO:0008198">
    <property type="term" value="F:ferrous iron binding"/>
    <property type="evidence" value="ECO:0007669"/>
    <property type="project" value="TreeGrafter"/>
</dbReference>
<dbReference type="PANTHER" id="PTHR16821:SF2">
    <property type="entry name" value="FRATAXIN, MITOCHONDRIAL"/>
    <property type="match status" value="1"/>
</dbReference>
<dbReference type="EC" id="1.16.3.1" evidence="3"/>
<keyword evidence="4" id="KW-0409">Iron storage</keyword>
<keyword evidence="10" id="KW-0406">Ion transport</keyword>
<proteinExistence type="inferred from homology"/>
<dbReference type="PROSITE" id="PS01344">
    <property type="entry name" value="FRATAXIN_1"/>
    <property type="match status" value="1"/>
</dbReference>
<gene>
    <name evidence="13" type="ORF">HDU87_005269</name>
</gene>
<dbReference type="Pfam" id="PF01491">
    <property type="entry name" value="Frataxin_Cyay"/>
    <property type="match status" value="1"/>
</dbReference>
<dbReference type="InterPro" id="IPR036524">
    <property type="entry name" value="Frataxin/CyaY_sf"/>
</dbReference>
<keyword evidence="14" id="KW-1185">Reference proteome</keyword>
<dbReference type="EMBL" id="JADGJQ010000041">
    <property type="protein sequence ID" value="KAJ3176400.1"/>
    <property type="molecule type" value="Genomic_DNA"/>
</dbReference>
<dbReference type="GO" id="GO:0008199">
    <property type="term" value="F:ferric iron binding"/>
    <property type="evidence" value="ECO:0007669"/>
    <property type="project" value="InterPro"/>
</dbReference>
<evidence type="ECO:0000256" key="8">
    <source>
        <dbReference type="ARBA" id="ARBA00023002"/>
    </source>
</evidence>
<keyword evidence="7" id="KW-0809">Transit peptide</keyword>
<evidence type="ECO:0000256" key="2">
    <source>
        <dbReference type="ARBA" id="ARBA00008183"/>
    </source>
</evidence>
<dbReference type="GO" id="GO:0004322">
    <property type="term" value="F:ferroxidase activity"/>
    <property type="evidence" value="ECO:0007669"/>
    <property type="project" value="UniProtKB-EC"/>
</dbReference>
<evidence type="ECO:0000256" key="5">
    <source>
        <dbReference type="ARBA" id="ARBA00022448"/>
    </source>
</evidence>
<comment type="similarity">
    <text evidence="2">Belongs to the frataxin family.</text>
</comment>
<evidence type="ECO:0000256" key="4">
    <source>
        <dbReference type="ARBA" id="ARBA00022434"/>
    </source>
</evidence>
<dbReference type="PRINTS" id="PR00904">
    <property type="entry name" value="FRATAXIN"/>
</dbReference>
<evidence type="ECO:0000256" key="3">
    <source>
        <dbReference type="ARBA" id="ARBA00013107"/>
    </source>
</evidence>